<dbReference type="PROSITE" id="PS50850">
    <property type="entry name" value="MFS"/>
    <property type="match status" value="1"/>
</dbReference>
<feature type="transmembrane region" description="Helical" evidence="6">
    <location>
        <begin position="169"/>
        <end position="187"/>
    </location>
</feature>
<dbReference type="Gene3D" id="1.20.1250.20">
    <property type="entry name" value="MFS general substrate transporter like domains"/>
    <property type="match status" value="1"/>
</dbReference>
<feature type="transmembrane region" description="Helical" evidence="6">
    <location>
        <begin position="245"/>
        <end position="262"/>
    </location>
</feature>
<accession>A0ABT3X1X2</accession>
<dbReference type="InterPro" id="IPR052714">
    <property type="entry name" value="MFS_Exporter"/>
</dbReference>
<evidence type="ECO:0000256" key="6">
    <source>
        <dbReference type="SAM" id="Phobius"/>
    </source>
</evidence>
<feature type="transmembrane region" description="Helical" evidence="6">
    <location>
        <begin position="116"/>
        <end position="135"/>
    </location>
</feature>
<organism evidence="8 9">
    <name type="scientific">Tumebacillus lacus</name>
    <dbReference type="NCBI Taxonomy" id="2995335"/>
    <lineage>
        <taxon>Bacteria</taxon>
        <taxon>Bacillati</taxon>
        <taxon>Bacillota</taxon>
        <taxon>Bacilli</taxon>
        <taxon>Bacillales</taxon>
        <taxon>Alicyclobacillaceae</taxon>
        <taxon>Tumebacillus</taxon>
    </lineage>
</organism>
<feature type="domain" description="Major facilitator superfamily (MFS) profile" evidence="7">
    <location>
        <begin position="17"/>
        <end position="389"/>
    </location>
</feature>
<feature type="transmembrane region" description="Helical" evidence="6">
    <location>
        <begin position="274"/>
        <end position="294"/>
    </location>
</feature>
<dbReference type="InterPro" id="IPR005829">
    <property type="entry name" value="Sugar_transporter_CS"/>
</dbReference>
<keyword evidence="3 6" id="KW-0812">Transmembrane</keyword>
<name>A0ABT3X1X2_9BACL</name>
<dbReference type="RefSeq" id="WP_267150851.1">
    <property type="nucleotide sequence ID" value="NZ_JAPMLT010000002.1"/>
</dbReference>
<feature type="transmembrane region" description="Helical" evidence="6">
    <location>
        <begin position="300"/>
        <end position="323"/>
    </location>
</feature>
<evidence type="ECO:0000256" key="4">
    <source>
        <dbReference type="ARBA" id="ARBA00022989"/>
    </source>
</evidence>
<evidence type="ECO:0000256" key="1">
    <source>
        <dbReference type="ARBA" id="ARBA00004651"/>
    </source>
</evidence>
<feature type="transmembrane region" description="Helical" evidence="6">
    <location>
        <begin position="367"/>
        <end position="387"/>
    </location>
</feature>
<dbReference type="PROSITE" id="PS00216">
    <property type="entry name" value="SUGAR_TRANSPORT_1"/>
    <property type="match status" value="1"/>
</dbReference>
<evidence type="ECO:0000259" key="7">
    <source>
        <dbReference type="PROSITE" id="PS50850"/>
    </source>
</evidence>
<feature type="transmembrane region" description="Helical" evidence="6">
    <location>
        <begin position="215"/>
        <end position="239"/>
    </location>
</feature>
<evidence type="ECO:0000256" key="2">
    <source>
        <dbReference type="ARBA" id="ARBA00022448"/>
    </source>
</evidence>
<evidence type="ECO:0000313" key="9">
    <source>
        <dbReference type="Proteomes" id="UP001208017"/>
    </source>
</evidence>
<dbReference type="EMBL" id="JAPMLT010000002">
    <property type="protein sequence ID" value="MCX7569616.1"/>
    <property type="molecule type" value="Genomic_DNA"/>
</dbReference>
<dbReference type="PANTHER" id="PTHR23531:SF2">
    <property type="entry name" value="PERMEASE"/>
    <property type="match status" value="1"/>
</dbReference>
<feature type="transmembrane region" description="Helical" evidence="6">
    <location>
        <begin position="83"/>
        <end position="110"/>
    </location>
</feature>
<protein>
    <submittedName>
        <fullName evidence="8">MFS transporter</fullName>
    </submittedName>
</protein>
<dbReference type="Proteomes" id="UP001208017">
    <property type="component" value="Unassembled WGS sequence"/>
</dbReference>
<gene>
    <name evidence="8" type="ORF">OS242_06540</name>
</gene>
<keyword evidence="9" id="KW-1185">Reference proteome</keyword>
<feature type="transmembrane region" description="Helical" evidence="6">
    <location>
        <begin position="18"/>
        <end position="39"/>
    </location>
</feature>
<dbReference type="InterPro" id="IPR020846">
    <property type="entry name" value="MFS_dom"/>
</dbReference>
<keyword evidence="4 6" id="KW-1133">Transmembrane helix</keyword>
<evidence type="ECO:0000313" key="8">
    <source>
        <dbReference type="EMBL" id="MCX7569616.1"/>
    </source>
</evidence>
<comment type="caution">
    <text evidence="8">The sequence shown here is derived from an EMBL/GenBank/DDBJ whole genome shotgun (WGS) entry which is preliminary data.</text>
</comment>
<dbReference type="PANTHER" id="PTHR23531">
    <property type="entry name" value="QUINOLENE RESISTANCE PROTEIN NORA"/>
    <property type="match status" value="1"/>
</dbReference>
<dbReference type="InterPro" id="IPR036259">
    <property type="entry name" value="MFS_trans_sf"/>
</dbReference>
<sequence length="395" mass="41777">MQNAQGTTGSPSLWTKEFVLLSVANLFLFFSFQMLIPTLPVYVTQMGGDELAVGLVISVFTVSALLVRPVAGLLLDRVGRRQVLLFGAVVFLACVAGYYFAAAVAVLLFLRFVHGIGWGALTTAYSTVVADIIPAHRRGEGMGYFGLSSTLGMMLAPLIGLYLVDAYGFGVMFATATVLAALSLVLAQAVRIPAGTPAPAGAETSVWANLFEKKALFPALLAGLLSVTYGGIVSFITLYGAQQGIANVGWFFLGNAGTMLVTRPLSGKLFDKKGHVWVLLPGAFAVIAGLWVISVATNEWTLLVASVLFGLGMGSVQPSLLAWTINRVAPHRRGAANGTIFSAFDGGIAVGAMLLGAVAKVTGYAVMYRWSALFMVAFLAIYLYYVWSGKESKAT</sequence>
<feature type="transmembrane region" description="Helical" evidence="6">
    <location>
        <begin position="335"/>
        <end position="355"/>
    </location>
</feature>
<reference evidence="8 9" key="1">
    <citation type="submission" date="2022-11" db="EMBL/GenBank/DDBJ databases">
        <title>Study of microbial diversity in lake waters.</title>
        <authorList>
            <person name="Zhang J."/>
        </authorList>
    </citation>
    <scope>NUCLEOTIDE SEQUENCE [LARGE SCALE GENOMIC DNA]</scope>
    <source>
        <strain evidence="8 9">DT12</strain>
    </source>
</reference>
<evidence type="ECO:0000256" key="5">
    <source>
        <dbReference type="ARBA" id="ARBA00023136"/>
    </source>
</evidence>
<evidence type="ECO:0000256" key="3">
    <source>
        <dbReference type="ARBA" id="ARBA00022692"/>
    </source>
</evidence>
<dbReference type="InterPro" id="IPR011701">
    <property type="entry name" value="MFS"/>
</dbReference>
<keyword evidence="5 6" id="KW-0472">Membrane</keyword>
<dbReference type="CDD" id="cd17489">
    <property type="entry name" value="MFS_YfcJ_like"/>
    <property type="match status" value="1"/>
</dbReference>
<comment type="subcellular location">
    <subcellularLocation>
        <location evidence="1">Cell membrane</location>
        <topology evidence="1">Multi-pass membrane protein</topology>
    </subcellularLocation>
</comment>
<dbReference type="SUPFAM" id="SSF103473">
    <property type="entry name" value="MFS general substrate transporter"/>
    <property type="match status" value="1"/>
</dbReference>
<feature type="transmembrane region" description="Helical" evidence="6">
    <location>
        <begin position="142"/>
        <end position="163"/>
    </location>
</feature>
<feature type="transmembrane region" description="Helical" evidence="6">
    <location>
        <begin position="51"/>
        <end position="71"/>
    </location>
</feature>
<keyword evidence="2" id="KW-0813">Transport</keyword>
<dbReference type="Pfam" id="PF07690">
    <property type="entry name" value="MFS_1"/>
    <property type="match status" value="1"/>
</dbReference>
<proteinExistence type="predicted"/>